<evidence type="ECO:0000259" key="3">
    <source>
        <dbReference type="Pfam" id="PF01551"/>
    </source>
</evidence>
<dbReference type="PANTHER" id="PTHR21666:SF289">
    <property type="entry name" value="L-ALA--D-GLU ENDOPEPTIDASE"/>
    <property type="match status" value="1"/>
</dbReference>
<dbReference type="InterPro" id="IPR011055">
    <property type="entry name" value="Dup_hybrid_motif"/>
</dbReference>
<keyword evidence="1" id="KW-0732">Signal</keyword>
<accession>C0W7A7</accession>
<gene>
    <name evidence="4" type="ORF">HMPREF0058_1751</name>
</gene>
<feature type="region of interest" description="Disordered" evidence="2">
    <location>
        <begin position="1"/>
        <end position="29"/>
    </location>
</feature>
<dbReference type="InterPro" id="IPR016047">
    <property type="entry name" value="M23ase_b-sheet_dom"/>
</dbReference>
<dbReference type="AlphaFoldDB" id="C0W7A7"/>
<feature type="domain" description="M23ase beta-sheet core" evidence="3">
    <location>
        <begin position="197"/>
        <end position="291"/>
    </location>
</feature>
<reference evidence="4 5" key="1">
    <citation type="submission" date="2009-01" db="EMBL/GenBank/DDBJ databases">
        <authorList>
            <person name="Qin X."/>
            <person name="Bachman B."/>
            <person name="Battles P."/>
            <person name="Bell A."/>
            <person name="Bess C."/>
            <person name="Bickham C."/>
            <person name="Chaboub L."/>
            <person name="Chen D."/>
            <person name="Coyle M."/>
            <person name="Deiros D.R."/>
            <person name="Dinh H."/>
            <person name="Forbes L."/>
            <person name="Fowler G."/>
            <person name="Francisco L."/>
            <person name="Fu Q."/>
            <person name="Gubbala S."/>
            <person name="Hale W."/>
            <person name="Han Y."/>
            <person name="Hemphill L."/>
            <person name="Highlander S.K."/>
            <person name="Hirani K."/>
            <person name="Hogues M."/>
            <person name="Jackson L."/>
            <person name="Jakkamsetti A."/>
            <person name="Javaid M."/>
            <person name="Jiang H."/>
            <person name="Korchina V."/>
            <person name="Kovar C."/>
            <person name="Lara F."/>
            <person name="Lee S."/>
            <person name="Mata R."/>
            <person name="Mathew T."/>
            <person name="Moen C."/>
            <person name="Morales K."/>
            <person name="Munidasa M."/>
            <person name="Nazareth L."/>
            <person name="Ngo R."/>
            <person name="Nguyen L."/>
            <person name="Okwuonu G."/>
            <person name="Ongeri F."/>
            <person name="Patil S."/>
            <person name="Petrosino J."/>
            <person name="Pham C."/>
            <person name="Pham P."/>
            <person name="Pu L.-L."/>
            <person name="Puazo M."/>
            <person name="Raj R."/>
            <person name="Reid J."/>
            <person name="Rouhana J."/>
            <person name="Saada N."/>
            <person name="Shang Y."/>
            <person name="Simmons D."/>
            <person name="Thornton R."/>
            <person name="Warren J."/>
            <person name="Weissenberger G."/>
            <person name="Zhang J."/>
            <person name="Zhang L."/>
            <person name="Zhou C."/>
            <person name="Zhu D."/>
            <person name="Muzny D."/>
            <person name="Worley K."/>
            <person name="Gibbs R."/>
        </authorList>
    </citation>
    <scope>NUCLEOTIDE SEQUENCE [LARGE SCALE GENOMIC DNA]</scope>
    <source>
        <strain evidence="4 5">DSM 15434</strain>
    </source>
</reference>
<evidence type="ECO:0000256" key="2">
    <source>
        <dbReference type="SAM" id="MobiDB-lite"/>
    </source>
</evidence>
<dbReference type="eggNOG" id="COG0739">
    <property type="taxonomic scope" value="Bacteria"/>
</dbReference>
<dbReference type="GO" id="GO:0004222">
    <property type="term" value="F:metalloendopeptidase activity"/>
    <property type="evidence" value="ECO:0007669"/>
    <property type="project" value="TreeGrafter"/>
</dbReference>
<dbReference type="HOGENOM" id="CLU_910995_0_0_11"/>
<dbReference type="SUPFAM" id="SSF51261">
    <property type="entry name" value="Duplicated hybrid motif"/>
    <property type="match status" value="1"/>
</dbReference>
<dbReference type="EMBL" id="ACFH01000119">
    <property type="protein sequence ID" value="EEH65368.1"/>
    <property type="molecule type" value="Genomic_DNA"/>
</dbReference>
<dbReference type="Pfam" id="PF01551">
    <property type="entry name" value="Peptidase_M23"/>
    <property type="match status" value="1"/>
</dbReference>
<feature type="compositionally biased region" description="Basic and acidic residues" evidence="2">
    <location>
        <begin position="13"/>
        <end position="29"/>
    </location>
</feature>
<evidence type="ECO:0000313" key="5">
    <source>
        <dbReference type="Proteomes" id="UP000004778"/>
    </source>
</evidence>
<dbReference type="Proteomes" id="UP000004778">
    <property type="component" value="Unassembled WGS sequence"/>
</dbReference>
<comment type="caution">
    <text evidence="4">The sequence shown here is derived from an EMBL/GenBank/DDBJ whole genome shotgun (WGS) entry which is preliminary data.</text>
</comment>
<dbReference type="Gene3D" id="2.70.70.10">
    <property type="entry name" value="Glucose Permease (Domain IIA)"/>
    <property type="match status" value="1"/>
</dbReference>
<name>C0W7A7_9ACTO</name>
<evidence type="ECO:0000313" key="4">
    <source>
        <dbReference type="EMBL" id="EEH65368.1"/>
    </source>
</evidence>
<evidence type="ECO:0000256" key="1">
    <source>
        <dbReference type="ARBA" id="ARBA00022729"/>
    </source>
</evidence>
<proteinExistence type="predicted"/>
<protein>
    <submittedName>
        <fullName evidence="4">Peptidase, M23 family</fullName>
    </submittedName>
</protein>
<dbReference type="PANTHER" id="PTHR21666">
    <property type="entry name" value="PEPTIDASE-RELATED"/>
    <property type="match status" value="1"/>
</dbReference>
<dbReference type="InterPro" id="IPR050570">
    <property type="entry name" value="Cell_wall_metabolism_enzyme"/>
</dbReference>
<dbReference type="CDD" id="cd12797">
    <property type="entry name" value="M23_peptidase"/>
    <property type="match status" value="1"/>
</dbReference>
<sequence length="305" mass="31940">MPVTHRPPTTGQRWDHGRGIRKDGHAKSATERLHEATQKAAGETISHATVTFRRRDGKILPGAVSFASPCSGSTGARRDTLLHRARPGASRPVTAWGQPGAMPTPSPACEPACCPRPSLRILPSILTLALALALLPASCQPLPAAARAPSSGPTAQLTEGMTLYSPRPGRLHYQWPTGSAARVLEAFDPPAVRWGSGHRGVDLAAIAGQEIRAAGAGTVAFAGMVAGRPVISLDHADGIRTTYEPVQPAVAAGEHVAAGGLIGYLLAGHRSEGADALHWGARTSRHVYVNPLRLITPAVIRLKPL</sequence>
<keyword evidence="5" id="KW-1185">Reference proteome</keyword>
<dbReference type="STRING" id="103621.GCA_001067145_00910"/>
<organism evidence="4 5">
    <name type="scientific">Actinomyces urogenitalis DSM 15434</name>
    <dbReference type="NCBI Taxonomy" id="525246"/>
    <lineage>
        <taxon>Bacteria</taxon>
        <taxon>Bacillati</taxon>
        <taxon>Actinomycetota</taxon>
        <taxon>Actinomycetes</taxon>
        <taxon>Actinomycetales</taxon>
        <taxon>Actinomycetaceae</taxon>
        <taxon>Actinomyces</taxon>
    </lineage>
</organism>